<dbReference type="OrthoDB" id="5358886at2759"/>
<proteinExistence type="inferred from homology"/>
<dbReference type="Proteomes" id="UP000272025">
    <property type="component" value="Unassembled WGS sequence"/>
</dbReference>
<dbReference type="CDD" id="cd00737">
    <property type="entry name" value="lyz_endolysin_autolysin"/>
    <property type="match status" value="1"/>
</dbReference>
<dbReference type="GO" id="GO:0031640">
    <property type="term" value="P:killing of cells of another organism"/>
    <property type="evidence" value="ECO:0007669"/>
    <property type="project" value="UniProtKB-KW"/>
</dbReference>
<keyword evidence="4" id="KW-0378">Hydrolase</keyword>
<evidence type="ECO:0000256" key="1">
    <source>
        <dbReference type="ARBA" id="ARBA00000632"/>
    </source>
</evidence>
<dbReference type="HAMAP" id="MF_04110">
    <property type="entry name" value="ENDOLYSIN_T4"/>
    <property type="match status" value="1"/>
</dbReference>
<dbReference type="Gene3D" id="1.10.530.40">
    <property type="match status" value="1"/>
</dbReference>
<feature type="signal peptide" evidence="7">
    <location>
        <begin position="1"/>
        <end position="19"/>
    </location>
</feature>
<name>A0A3N2PPP5_SODAK</name>
<keyword evidence="2" id="KW-0929">Antimicrobial</keyword>
<dbReference type="InterPro" id="IPR033907">
    <property type="entry name" value="Endolysin_autolysin"/>
</dbReference>
<dbReference type="GO" id="GO:0016998">
    <property type="term" value="P:cell wall macromolecule catabolic process"/>
    <property type="evidence" value="ECO:0007669"/>
    <property type="project" value="InterPro"/>
</dbReference>
<evidence type="ECO:0000256" key="6">
    <source>
        <dbReference type="ARBA" id="ARBA00023295"/>
    </source>
</evidence>
<keyword evidence="3" id="KW-0081">Bacteriolytic enzyme</keyword>
<dbReference type="AlphaFoldDB" id="A0A3N2PPP5"/>
<dbReference type="GO" id="GO:0003796">
    <property type="term" value="F:lysozyme activity"/>
    <property type="evidence" value="ECO:0007669"/>
    <property type="project" value="UniProtKB-EC"/>
</dbReference>
<dbReference type="PANTHER" id="PTHR38107:SF3">
    <property type="entry name" value="LYSOZYME RRRD-RELATED"/>
    <property type="match status" value="1"/>
</dbReference>
<sequence>MVSFTKLALLALGAVQAQAQCVGPSINTAALNLIKEFEGWRPNIYLDPVGLPTVGYGHLCRDSRCSDVPYPIPLSVANGERLLRSDLITYQNCITRQTASSVVLNANQYGALVSWAFNVGCTATSTSTLIRRLNAGEAPNTVAAQELPRWNMAGGQVLPGLTRRRAAEVDLHRTATSVRALPACS</sequence>
<evidence type="ECO:0000256" key="5">
    <source>
        <dbReference type="ARBA" id="ARBA00023200"/>
    </source>
</evidence>
<evidence type="ECO:0000256" key="3">
    <source>
        <dbReference type="ARBA" id="ARBA00022638"/>
    </source>
</evidence>
<dbReference type="InterPro" id="IPR051018">
    <property type="entry name" value="Bacteriophage_GH24"/>
</dbReference>
<dbReference type="InterPro" id="IPR002196">
    <property type="entry name" value="Glyco_hydro_24"/>
</dbReference>
<evidence type="ECO:0000256" key="4">
    <source>
        <dbReference type="ARBA" id="ARBA00022801"/>
    </source>
</evidence>
<dbReference type="PANTHER" id="PTHR38107">
    <property type="match status" value="1"/>
</dbReference>
<comment type="catalytic activity">
    <reaction evidence="1">
        <text>Hydrolysis of (1-&gt;4)-beta-linkages between N-acetylmuramic acid and N-acetyl-D-glucosamine residues in a peptidoglycan and between N-acetyl-D-glucosamine residues in chitodextrins.</text>
        <dbReference type="EC" id="3.2.1.17"/>
    </reaction>
</comment>
<dbReference type="GO" id="GO:0042742">
    <property type="term" value="P:defense response to bacterium"/>
    <property type="evidence" value="ECO:0007669"/>
    <property type="project" value="UniProtKB-KW"/>
</dbReference>
<dbReference type="Pfam" id="PF00959">
    <property type="entry name" value="Phage_lysozyme"/>
    <property type="match status" value="1"/>
</dbReference>
<dbReference type="SUPFAM" id="SSF53955">
    <property type="entry name" value="Lysozyme-like"/>
    <property type="match status" value="1"/>
</dbReference>
<evidence type="ECO:0000256" key="2">
    <source>
        <dbReference type="ARBA" id="ARBA00022529"/>
    </source>
</evidence>
<keyword evidence="6" id="KW-0326">Glycosidase</keyword>
<dbReference type="GeneID" id="39578501"/>
<evidence type="ECO:0000313" key="9">
    <source>
        <dbReference type="Proteomes" id="UP000272025"/>
    </source>
</evidence>
<accession>A0A3N2PPP5</accession>
<dbReference type="InterPro" id="IPR023347">
    <property type="entry name" value="Lysozyme_dom_sf"/>
</dbReference>
<feature type="chain" id="PRO_5018034367" evidence="7">
    <location>
        <begin position="20"/>
        <end position="185"/>
    </location>
</feature>
<keyword evidence="9" id="KW-1185">Reference proteome</keyword>
<keyword evidence="7" id="KW-0732">Signal</keyword>
<evidence type="ECO:0000256" key="7">
    <source>
        <dbReference type="SAM" id="SignalP"/>
    </source>
</evidence>
<reference evidence="8 9" key="1">
    <citation type="journal article" date="2018" name="Mol. Ecol.">
        <title>The obligate alkalophilic soda-lake fungus Sodiomyces alkalinus has shifted to a protein diet.</title>
        <authorList>
            <person name="Grum-Grzhimaylo A.A."/>
            <person name="Falkoski D.L."/>
            <person name="van den Heuvel J."/>
            <person name="Valero-Jimenez C.A."/>
            <person name="Min B."/>
            <person name="Choi I.G."/>
            <person name="Lipzen A."/>
            <person name="Daum C.G."/>
            <person name="Aanen D.K."/>
            <person name="Tsang A."/>
            <person name="Henrissat B."/>
            <person name="Bilanenko E.N."/>
            <person name="de Vries R.P."/>
            <person name="van Kan J.A.L."/>
            <person name="Grigoriev I.V."/>
            <person name="Debets A.J.M."/>
        </authorList>
    </citation>
    <scope>NUCLEOTIDE SEQUENCE [LARGE SCALE GENOMIC DNA]</scope>
    <source>
        <strain evidence="8 9">F11</strain>
    </source>
</reference>
<dbReference type="InterPro" id="IPR023346">
    <property type="entry name" value="Lysozyme-like_dom_sf"/>
</dbReference>
<organism evidence="8 9">
    <name type="scientific">Sodiomyces alkalinus (strain CBS 110278 / VKM F-3762 / F11)</name>
    <name type="common">Alkaliphilic filamentous fungus</name>
    <dbReference type="NCBI Taxonomy" id="1314773"/>
    <lineage>
        <taxon>Eukaryota</taxon>
        <taxon>Fungi</taxon>
        <taxon>Dikarya</taxon>
        <taxon>Ascomycota</taxon>
        <taxon>Pezizomycotina</taxon>
        <taxon>Sordariomycetes</taxon>
        <taxon>Hypocreomycetidae</taxon>
        <taxon>Glomerellales</taxon>
        <taxon>Plectosphaerellaceae</taxon>
        <taxon>Sodiomyces</taxon>
    </lineage>
</organism>
<protein>
    <submittedName>
        <fullName evidence="8">Lysozyme</fullName>
    </submittedName>
</protein>
<dbReference type="EMBL" id="ML119059">
    <property type="protein sequence ID" value="ROT36481.1"/>
    <property type="molecule type" value="Genomic_DNA"/>
</dbReference>
<dbReference type="GO" id="GO:0009253">
    <property type="term" value="P:peptidoglycan catabolic process"/>
    <property type="evidence" value="ECO:0007669"/>
    <property type="project" value="InterPro"/>
</dbReference>
<dbReference type="InterPro" id="IPR034690">
    <property type="entry name" value="Endolysin_T4_type"/>
</dbReference>
<dbReference type="STRING" id="1314773.A0A3N2PPP5"/>
<gene>
    <name evidence="8" type="ORF">SODALDRAFT_325812</name>
</gene>
<evidence type="ECO:0000313" key="8">
    <source>
        <dbReference type="EMBL" id="ROT36481.1"/>
    </source>
</evidence>
<keyword evidence="5" id="KW-1035">Host cytoplasm</keyword>
<dbReference type="RefSeq" id="XP_028464287.1">
    <property type="nucleotide sequence ID" value="XM_028610023.1"/>
</dbReference>